<dbReference type="EMBL" id="BMIX01000012">
    <property type="protein sequence ID" value="GGG46221.1"/>
    <property type="molecule type" value="Genomic_DNA"/>
</dbReference>
<protein>
    <submittedName>
        <fullName evidence="1">Uncharacterized protein</fullName>
    </submittedName>
</protein>
<organism evidence="1 2">
    <name type="scientific">Christiangramia forsetii</name>
    <dbReference type="NCBI Taxonomy" id="411153"/>
    <lineage>
        <taxon>Bacteria</taxon>
        <taxon>Pseudomonadati</taxon>
        <taxon>Bacteroidota</taxon>
        <taxon>Flavobacteriia</taxon>
        <taxon>Flavobacteriales</taxon>
        <taxon>Flavobacteriaceae</taxon>
        <taxon>Christiangramia</taxon>
    </lineage>
</organism>
<dbReference type="Proteomes" id="UP000605733">
    <property type="component" value="Unassembled WGS sequence"/>
</dbReference>
<proteinExistence type="predicted"/>
<sequence>MVVDEFSEDNNGTSFELDISKDSLRQIILQSISNTARPFTIAVQNHENQDWNEDSLTQVFIGQNTVQLQKTGLPLMVAVQYRDIYHKTKGIPDVFYSLIEEGKDHKPEFLMEAKRLPAPTLKREKEYVVGTTPSGNPNGGIERFKLGRHGAGHPHCGMLAFVEDSEFEDWFNSVNRWISELIPSWSKNELLELQEVKPFCNHYKSKAEREDNELHIDHFWIKIFNN</sequence>
<keyword evidence="2" id="KW-1185">Reference proteome</keyword>
<accession>A0ABQ1WV17</accession>
<comment type="caution">
    <text evidence="1">The sequence shown here is derived from an EMBL/GenBank/DDBJ whole genome shotgun (WGS) entry which is preliminary data.</text>
</comment>
<reference evidence="2" key="1">
    <citation type="journal article" date="2019" name="Int. J. Syst. Evol. Microbiol.">
        <title>The Global Catalogue of Microorganisms (GCM) 10K type strain sequencing project: providing services to taxonomists for standard genome sequencing and annotation.</title>
        <authorList>
            <consortium name="The Broad Institute Genomics Platform"/>
            <consortium name="The Broad Institute Genome Sequencing Center for Infectious Disease"/>
            <person name="Wu L."/>
            <person name="Ma J."/>
        </authorList>
    </citation>
    <scope>NUCLEOTIDE SEQUENCE [LARGE SCALE GENOMIC DNA]</scope>
    <source>
        <strain evidence="2">CGMCC 1.15422</strain>
    </source>
</reference>
<evidence type="ECO:0000313" key="1">
    <source>
        <dbReference type="EMBL" id="GGG46221.1"/>
    </source>
</evidence>
<evidence type="ECO:0000313" key="2">
    <source>
        <dbReference type="Proteomes" id="UP000605733"/>
    </source>
</evidence>
<gene>
    <name evidence="1" type="ORF">GCM10011532_32650</name>
</gene>
<name>A0ABQ1WV17_9FLAO</name>
<dbReference type="RefSeq" id="WP_011709257.1">
    <property type="nucleotide sequence ID" value="NZ_BMIX01000012.1"/>
</dbReference>